<dbReference type="PANTHER" id="PTHR45947:SF3">
    <property type="entry name" value="SULFOQUINOVOSYL TRANSFERASE SQD2"/>
    <property type="match status" value="1"/>
</dbReference>
<dbReference type="SUPFAM" id="SSF53756">
    <property type="entry name" value="UDP-Glycosyltransferase/glycogen phosphorylase"/>
    <property type="match status" value="1"/>
</dbReference>
<feature type="domain" description="Glycosyltransferase subfamily 4-like N-terminal" evidence="2">
    <location>
        <begin position="38"/>
        <end position="178"/>
    </location>
</feature>
<reference evidence="4" key="1">
    <citation type="journal article" date="2019" name="Int. J. Syst. Evol. Microbiol.">
        <title>The Global Catalogue of Microorganisms (GCM) 10K type strain sequencing project: providing services to taxonomists for standard genome sequencing and annotation.</title>
        <authorList>
            <consortium name="The Broad Institute Genomics Platform"/>
            <consortium name="The Broad Institute Genome Sequencing Center for Infectious Disease"/>
            <person name="Wu L."/>
            <person name="Ma J."/>
        </authorList>
    </citation>
    <scope>NUCLEOTIDE SEQUENCE [LARGE SCALE GENOMIC DNA]</scope>
    <source>
        <strain evidence="4">JCM 17804</strain>
    </source>
</reference>
<feature type="domain" description="Glycosyl transferase family 1" evidence="1">
    <location>
        <begin position="204"/>
        <end position="340"/>
    </location>
</feature>
<dbReference type="CDD" id="cd03801">
    <property type="entry name" value="GT4_PimA-like"/>
    <property type="match status" value="1"/>
</dbReference>
<evidence type="ECO:0000313" key="3">
    <source>
        <dbReference type="EMBL" id="GAA4343858.1"/>
    </source>
</evidence>
<accession>A0ABP8HSU4</accession>
<dbReference type="Pfam" id="PF13579">
    <property type="entry name" value="Glyco_trans_4_4"/>
    <property type="match status" value="1"/>
</dbReference>
<dbReference type="InterPro" id="IPR028098">
    <property type="entry name" value="Glyco_trans_4-like_N"/>
</dbReference>
<sequence length="391" mass="43221">MRLANATPSSTRKRILHPLSYGAMKILSITPTYFPEIGGIESVVRELAVRSSSQGRRVDVAHVSAKNERFSCAEIDGITVYRVPVVGNRLAGYARDLGRLAAGYDLLHVHDPQLMMLTGNVLLQCRHIPAVLSTHGGFRHTTRHGAIKWLHERLLMRLLLRHYRKILASSESDRAYFSGFSDRVEKCENGIAYAKFQQGRLTGPPDPTKWIYWGRWSRNKRIDAVIDIVAKARDQGIAIDLLIAGPDFDNLGASLQAQIAALGLQGAVRLHPYIEDADLLQELRQRTVFVTGSEYEGFGIGILEAMAAGKIVLCRDMAPINGFVERGVNGHFLGFDGSASDMAVVRELAGLGAERCIAMSEAAQQRARRYDWDEVAKAFGAHYAQALAGRR</sequence>
<gene>
    <name evidence="3" type="ORF">GCM10023165_26610</name>
</gene>
<dbReference type="InterPro" id="IPR001296">
    <property type="entry name" value="Glyco_trans_1"/>
</dbReference>
<evidence type="ECO:0000313" key="4">
    <source>
        <dbReference type="Proteomes" id="UP001500975"/>
    </source>
</evidence>
<name>A0ABP8HSU4_9BURK</name>
<dbReference type="Gene3D" id="3.40.50.2000">
    <property type="entry name" value="Glycogen Phosphorylase B"/>
    <property type="match status" value="2"/>
</dbReference>
<dbReference type="EMBL" id="BAABGJ010000024">
    <property type="protein sequence ID" value="GAA4343858.1"/>
    <property type="molecule type" value="Genomic_DNA"/>
</dbReference>
<evidence type="ECO:0000259" key="2">
    <source>
        <dbReference type="Pfam" id="PF13579"/>
    </source>
</evidence>
<dbReference type="PANTHER" id="PTHR45947">
    <property type="entry name" value="SULFOQUINOVOSYL TRANSFERASE SQD2"/>
    <property type="match status" value="1"/>
</dbReference>
<comment type="caution">
    <text evidence="3">The sequence shown here is derived from an EMBL/GenBank/DDBJ whole genome shotgun (WGS) entry which is preliminary data.</text>
</comment>
<proteinExistence type="predicted"/>
<organism evidence="3 4">
    <name type="scientific">Variovorax defluvii</name>
    <dbReference type="NCBI Taxonomy" id="913761"/>
    <lineage>
        <taxon>Bacteria</taxon>
        <taxon>Pseudomonadati</taxon>
        <taxon>Pseudomonadota</taxon>
        <taxon>Betaproteobacteria</taxon>
        <taxon>Burkholderiales</taxon>
        <taxon>Comamonadaceae</taxon>
        <taxon>Variovorax</taxon>
    </lineage>
</organism>
<evidence type="ECO:0000259" key="1">
    <source>
        <dbReference type="Pfam" id="PF00534"/>
    </source>
</evidence>
<dbReference type="Proteomes" id="UP001500975">
    <property type="component" value="Unassembled WGS sequence"/>
</dbReference>
<keyword evidence="4" id="KW-1185">Reference proteome</keyword>
<protein>
    <submittedName>
        <fullName evidence="3">Glycosyltransferase family 4 protein</fullName>
    </submittedName>
</protein>
<dbReference type="InterPro" id="IPR050194">
    <property type="entry name" value="Glycosyltransferase_grp1"/>
</dbReference>
<dbReference type="Pfam" id="PF00534">
    <property type="entry name" value="Glycos_transf_1"/>
    <property type="match status" value="1"/>
</dbReference>